<sequence>MMLRKILLASAAGLVLAAGAAPVLAQTSSSAASSTATAAPAPGEWRNGLFGVRVDRQKGKATVRLPAPGADGVLGRYLYQPGLSAGVGMDGMGLDRSGLGQTQVVAFRKVGNRVFAEFENHRFRAQNADADQVNAVAASFSPSVVWSGEAIETGADGSVTVDISGFLERDAINAVGRLKRARLGAFKAAPTLGYLDADQTLVFPDNVEFQTVQTYTSDEPGPELSRVTPESRSVTLAVRHSFIRLPDDGFRPVLHDPRSGTSAQVTVTDFAADLDQPVVSRLARRFRLEKTDPAAARSPVRKPIVFYVDRAAPPAIRQALIEGGNWWAQAFDRAGYIDAFRVEVLPEGAHPMDARYNIISWVHRETRGWSTGTSVNDPRTGEIVRGVVQLGSLRDRQDKMIFEGLVGAARSGTGAEDDPDRLAYHRLRHLSAHEIGHALGISHNFAASTFEGRASVMDYPAPWVIADGDRLDFSQAYTTGVGAWDRYVIDWLYGDAPGQDPAARRAALAAEVQGKGYRFVNDDDTRPLGSLQPYGAMWDNGTDPTAEFANTLAVRRIALSRFGLANLPAGAPASDLRRVIVPIYLYHRYQTTAVGRQVAGVDYGYAVSGDGHERAEVVPADKQRAALEALMQALSPVELDLRDDLIDLLSSGQSGNADRQTEIELFEGRTDAVFDPSSAAAAASEVVFETLLAPARLNRLVEQQRRDPGQLGLAEVLDRVATAVGSTGSLSPRQAELRRVVRARYAAYLAALIQGKDLSSTAQGVVRDSARRFGEQLKRCRGDRLETAQCAYLAEVLTGSPEALKALSETLPVAQPVPPGAPIGGGDWS</sequence>
<feature type="signal peptide" evidence="1">
    <location>
        <begin position="1"/>
        <end position="25"/>
    </location>
</feature>
<evidence type="ECO:0000259" key="2">
    <source>
        <dbReference type="Pfam" id="PF16313"/>
    </source>
</evidence>
<dbReference type="PANTHER" id="PTHR38478">
    <property type="entry name" value="PEPTIDASE M1A AND M12B"/>
    <property type="match status" value="1"/>
</dbReference>
<dbReference type="Gene3D" id="3.40.390.10">
    <property type="entry name" value="Collagenase (Catalytic Domain)"/>
    <property type="match status" value="1"/>
</dbReference>
<evidence type="ECO:0000256" key="1">
    <source>
        <dbReference type="SAM" id="SignalP"/>
    </source>
</evidence>
<dbReference type="CDD" id="cd04276">
    <property type="entry name" value="ZnMc_MMP_like_2"/>
    <property type="match status" value="1"/>
</dbReference>
<keyword evidence="1" id="KW-0732">Signal</keyword>
<accession>A0ABV2REA3</accession>
<evidence type="ECO:0000259" key="3">
    <source>
        <dbReference type="Pfam" id="PF17148"/>
    </source>
</evidence>
<name>A0ABV2REA3_9CAUL</name>
<dbReference type="InterPro" id="IPR034032">
    <property type="entry name" value="Zn_MMP-like_bac"/>
</dbReference>
<reference evidence="4 5" key="1">
    <citation type="submission" date="2024-06" db="EMBL/GenBank/DDBJ databases">
        <title>Sorghum-associated microbial communities from plants grown in Nebraska, USA.</title>
        <authorList>
            <person name="Schachtman D."/>
        </authorList>
    </citation>
    <scope>NUCLEOTIDE SEQUENCE [LARGE SCALE GENOMIC DNA]</scope>
    <source>
        <strain evidence="4 5">2814</strain>
    </source>
</reference>
<proteinExistence type="predicted"/>
<dbReference type="RefSeq" id="WP_354089836.1">
    <property type="nucleotide sequence ID" value="NZ_JBEPTF010000004.1"/>
</dbReference>
<comment type="caution">
    <text evidence="4">The sequence shown here is derived from an EMBL/GenBank/DDBJ whole genome shotgun (WGS) entry which is preliminary data.</text>
</comment>
<organism evidence="4 5">
    <name type="scientific">Brevundimonas faecalis</name>
    <dbReference type="NCBI Taxonomy" id="947378"/>
    <lineage>
        <taxon>Bacteria</taxon>
        <taxon>Pseudomonadati</taxon>
        <taxon>Pseudomonadota</taxon>
        <taxon>Alphaproteobacteria</taxon>
        <taxon>Caulobacterales</taxon>
        <taxon>Caulobacteraceae</taxon>
        <taxon>Brevundimonas</taxon>
    </lineage>
</organism>
<evidence type="ECO:0008006" key="6">
    <source>
        <dbReference type="Google" id="ProtNLM"/>
    </source>
</evidence>
<dbReference type="InterPro" id="IPR024079">
    <property type="entry name" value="MetalloPept_cat_dom_sf"/>
</dbReference>
<dbReference type="InterPro" id="IPR033413">
    <property type="entry name" value="DUF5117"/>
</dbReference>
<evidence type="ECO:0000313" key="4">
    <source>
        <dbReference type="EMBL" id="MET4684872.1"/>
    </source>
</evidence>
<dbReference type="PANTHER" id="PTHR38478:SF1">
    <property type="entry name" value="ZINC DEPENDENT METALLOPROTEASE DOMAIN LIPOPROTEIN"/>
    <property type="match status" value="1"/>
</dbReference>
<dbReference type="InterPro" id="IPR032534">
    <property type="entry name" value="EcxA_zinc-bd"/>
</dbReference>
<gene>
    <name evidence="4" type="ORF">ABIE19_002821</name>
</gene>
<dbReference type="EMBL" id="JBEPTF010000004">
    <property type="protein sequence ID" value="MET4684872.1"/>
    <property type="molecule type" value="Genomic_DNA"/>
</dbReference>
<dbReference type="SUPFAM" id="SSF55486">
    <property type="entry name" value="Metalloproteases ('zincins'), catalytic domain"/>
    <property type="match status" value="1"/>
</dbReference>
<dbReference type="Proteomes" id="UP001549313">
    <property type="component" value="Unassembled WGS sequence"/>
</dbReference>
<keyword evidence="5" id="KW-1185">Reference proteome</keyword>
<feature type="domain" description="EcxA zinc-binding" evidence="2">
    <location>
        <begin position="417"/>
        <end position="724"/>
    </location>
</feature>
<feature type="domain" description="DUF5117" evidence="3">
    <location>
        <begin position="100"/>
        <end position="290"/>
    </location>
</feature>
<feature type="chain" id="PRO_5046829089" description="DUF5117 domain-containing protein" evidence="1">
    <location>
        <begin position="26"/>
        <end position="829"/>
    </location>
</feature>
<protein>
    <recommendedName>
        <fullName evidence="6">DUF5117 domain-containing protein</fullName>
    </recommendedName>
</protein>
<dbReference type="Pfam" id="PF16313">
    <property type="entry name" value="DUF4953"/>
    <property type="match status" value="1"/>
</dbReference>
<dbReference type="Pfam" id="PF17148">
    <property type="entry name" value="DUF5117"/>
    <property type="match status" value="1"/>
</dbReference>
<evidence type="ECO:0000313" key="5">
    <source>
        <dbReference type="Proteomes" id="UP001549313"/>
    </source>
</evidence>